<reference evidence="2" key="2">
    <citation type="submission" date="2023-06" db="EMBL/GenBank/DDBJ databases">
        <authorList>
            <consortium name="Lawrence Berkeley National Laboratory"/>
            <person name="Haridas S."/>
            <person name="Hensen N."/>
            <person name="Bonometti L."/>
            <person name="Westerberg I."/>
            <person name="Brannstrom I.O."/>
            <person name="Guillou S."/>
            <person name="Cros-Aarteil S."/>
            <person name="Calhoun S."/>
            <person name="Kuo A."/>
            <person name="Mondo S."/>
            <person name="Pangilinan J."/>
            <person name="Riley R."/>
            <person name="Labutti K."/>
            <person name="Andreopoulos B."/>
            <person name="Lipzen A."/>
            <person name="Chen C."/>
            <person name="Yanf M."/>
            <person name="Daum C."/>
            <person name="Ng V."/>
            <person name="Clum A."/>
            <person name="Steindorff A."/>
            <person name="Ohm R."/>
            <person name="Martin F."/>
            <person name="Silar P."/>
            <person name="Natvig D."/>
            <person name="Lalanne C."/>
            <person name="Gautier V."/>
            <person name="Ament-Velasquez S.L."/>
            <person name="Kruys A."/>
            <person name="Hutchinson M.I."/>
            <person name="Powell A.J."/>
            <person name="Barry K."/>
            <person name="Miller A.N."/>
            <person name="Grigoriev I.V."/>
            <person name="Debuchy R."/>
            <person name="Gladieux P."/>
            <person name="Thoren M.H."/>
            <person name="Johannesson H."/>
        </authorList>
    </citation>
    <scope>NUCLEOTIDE SEQUENCE</scope>
    <source>
        <strain evidence="2">CBS 314.62</strain>
    </source>
</reference>
<sequence length="506" mass="56268">MFSKIKTLARRRQPRKTVLEGRKENDSSLLQVRRETQIQPYVEGELAIISAQSNALDETDPKTVNNTITTQTTSYTLVVAEHEAPSSQPEPITPPTQSINFLEWLRFDEATLPPRENLSKSRLDKVFSPLDKIKAELPGGVSVEGLGGLAESVHALFHSVKRLDFMQSERAIRIPQAVTGAAPEPLPRTEVERLENELFDLTRYNGACEYLTALAWAEEGLTGSITLFEVQLAPAARRDMDDVAVGVRPVAAMQNVPKSVLASMRAHDKIKRKVVFVPTDEDATSFKWRANPSSGPSYVKLTRDDDDEESQEQDHNRREASAHSHRSHSHSHNGSRLADADGIRATIPQFLALLHAKRAILEDVESSSVAPLEIDEGDVVAAVKLVKQPRPNSHEGDNVHVVVLMPNEASWADEQIVWTDADGLVEFRRRRFWDLIESEMPAHGRRSSGGRHQERSGSRRRSSHGLRESGGSGSGSRPRSTSRHSSSGRRSRTRSPSRHLSPQSVF</sequence>
<feature type="region of interest" description="Disordered" evidence="1">
    <location>
        <begin position="286"/>
        <end position="338"/>
    </location>
</feature>
<accession>A0AAE0XBK1</accession>
<feature type="compositionally biased region" description="Basic and acidic residues" evidence="1">
    <location>
        <begin position="312"/>
        <end position="322"/>
    </location>
</feature>
<evidence type="ECO:0000256" key="1">
    <source>
        <dbReference type="SAM" id="MobiDB-lite"/>
    </source>
</evidence>
<feature type="region of interest" description="Disordered" evidence="1">
    <location>
        <begin position="1"/>
        <end position="26"/>
    </location>
</feature>
<evidence type="ECO:0000313" key="3">
    <source>
        <dbReference type="Proteomes" id="UP001270362"/>
    </source>
</evidence>
<keyword evidence="3" id="KW-1185">Reference proteome</keyword>
<name>A0AAE0XBK1_9PEZI</name>
<dbReference type="EMBL" id="JAULSO010000002">
    <property type="protein sequence ID" value="KAK3689423.1"/>
    <property type="molecule type" value="Genomic_DNA"/>
</dbReference>
<feature type="compositionally biased region" description="Basic residues" evidence="1">
    <location>
        <begin position="480"/>
        <end position="497"/>
    </location>
</feature>
<reference evidence="2" key="1">
    <citation type="journal article" date="2023" name="Mol. Phylogenet. Evol.">
        <title>Genome-scale phylogeny and comparative genomics of the fungal order Sordariales.</title>
        <authorList>
            <person name="Hensen N."/>
            <person name="Bonometti L."/>
            <person name="Westerberg I."/>
            <person name="Brannstrom I.O."/>
            <person name="Guillou S."/>
            <person name="Cros-Aarteil S."/>
            <person name="Calhoun S."/>
            <person name="Haridas S."/>
            <person name="Kuo A."/>
            <person name="Mondo S."/>
            <person name="Pangilinan J."/>
            <person name="Riley R."/>
            <person name="LaButti K."/>
            <person name="Andreopoulos B."/>
            <person name="Lipzen A."/>
            <person name="Chen C."/>
            <person name="Yan M."/>
            <person name="Daum C."/>
            <person name="Ng V."/>
            <person name="Clum A."/>
            <person name="Steindorff A."/>
            <person name="Ohm R.A."/>
            <person name="Martin F."/>
            <person name="Silar P."/>
            <person name="Natvig D.O."/>
            <person name="Lalanne C."/>
            <person name="Gautier V."/>
            <person name="Ament-Velasquez S.L."/>
            <person name="Kruys A."/>
            <person name="Hutchinson M.I."/>
            <person name="Powell A.J."/>
            <person name="Barry K."/>
            <person name="Miller A.N."/>
            <person name="Grigoriev I.V."/>
            <person name="Debuchy R."/>
            <person name="Gladieux P."/>
            <person name="Hiltunen Thoren M."/>
            <person name="Johannesson H."/>
        </authorList>
    </citation>
    <scope>NUCLEOTIDE SEQUENCE</scope>
    <source>
        <strain evidence="2">CBS 314.62</strain>
    </source>
</reference>
<dbReference type="AlphaFoldDB" id="A0AAE0XBK1"/>
<feature type="compositionally biased region" description="Basic and acidic residues" evidence="1">
    <location>
        <begin position="17"/>
        <end position="26"/>
    </location>
</feature>
<comment type="caution">
    <text evidence="2">The sequence shown here is derived from an EMBL/GenBank/DDBJ whole genome shotgun (WGS) entry which is preliminary data.</text>
</comment>
<organism evidence="2 3">
    <name type="scientific">Podospora appendiculata</name>
    <dbReference type="NCBI Taxonomy" id="314037"/>
    <lineage>
        <taxon>Eukaryota</taxon>
        <taxon>Fungi</taxon>
        <taxon>Dikarya</taxon>
        <taxon>Ascomycota</taxon>
        <taxon>Pezizomycotina</taxon>
        <taxon>Sordariomycetes</taxon>
        <taxon>Sordariomycetidae</taxon>
        <taxon>Sordariales</taxon>
        <taxon>Podosporaceae</taxon>
        <taxon>Podospora</taxon>
    </lineage>
</organism>
<feature type="region of interest" description="Disordered" evidence="1">
    <location>
        <begin position="442"/>
        <end position="506"/>
    </location>
</feature>
<proteinExistence type="predicted"/>
<evidence type="ECO:0000313" key="2">
    <source>
        <dbReference type="EMBL" id="KAK3689423.1"/>
    </source>
</evidence>
<gene>
    <name evidence="2" type="ORF">B0T22DRAFT_427716</name>
</gene>
<protein>
    <submittedName>
        <fullName evidence="2">Uncharacterized protein</fullName>
    </submittedName>
</protein>
<feature type="compositionally biased region" description="Basic residues" evidence="1">
    <location>
        <begin position="323"/>
        <end position="333"/>
    </location>
</feature>
<dbReference type="Proteomes" id="UP001270362">
    <property type="component" value="Unassembled WGS sequence"/>
</dbReference>